<dbReference type="GO" id="GO:0015562">
    <property type="term" value="F:efflux transmembrane transporter activity"/>
    <property type="evidence" value="ECO:0007669"/>
    <property type="project" value="InterPro"/>
</dbReference>
<reference evidence="4 7" key="1">
    <citation type="submission" date="2016-11" db="EMBL/GenBank/DDBJ databases">
        <title>Whole genomes of Flavobacteriaceae.</title>
        <authorList>
            <person name="Stine C."/>
            <person name="Li C."/>
            <person name="Tadesse D."/>
        </authorList>
    </citation>
    <scope>NUCLEOTIDE SEQUENCE [LARGE SCALE GENOMIC DNA]</scope>
    <source>
        <strain evidence="4 7">DSM 21068</strain>
    </source>
</reference>
<dbReference type="Proteomes" id="UP000186246">
    <property type="component" value="Unassembled WGS sequence"/>
</dbReference>
<keyword evidence="2" id="KW-0812">Transmembrane</keyword>
<feature type="coiled-coil region" evidence="3">
    <location>
        <begin position="68"/>
        <end position="95"/>
    </location>
</feature>
<dbReference type="RefSeq" id="WP_076450354.1">
    <property type="nucleotide sequence ID" value="NZ_FTOJ01000002.1"/>
</dbReference>
<dbReference type="SUPFAM" id="SSF56954">
    <property type="entry name" value="Outer membrane efflux proteins (OEP)"/>
    <property type="match status" value="1"/>
</dbReference>
<dbReference type="AlphaFoldDB" id="A0A1N7L8Y9"/>
<feature type="chain" id="PRO_5044514324" evidence="2">
    <location>
        <begin position="24"/>
        <end position="489"/>
    </location>
</feature>
<evidence type="ECO:0000313" key="7">
    <source>
        <dbReference type="Proteomes" id="UP000238314"/>
    </source>
</evidence>
<protein>
    <submittedName>
        <fullName evidence="5">Efflux transporter, outer membrane factor (OMF) lipoprotein, NodT family</fullName>
    </submittedName>
    <submittedName>
        <fullName evidence="4">RND transporter</fullName>
    </submittedName>
</protein>
<keyword evidence="2 5" id="KW-0449">Lipoprotein</keyword>
<feature type="signal peptide" evidence="2">
    <location>
        <begin position="1"/>
        <end position="23"/>
    </location>
</feature>
<dbReference type="OrthoDB" id="9770517at2"/>
<evidence type="ECO:0000256" key="1">
    <source>
        <dbReference type="ARBA" id="ARBA00007613"/>
    </source>
</evidence>
<dbReference type="InterPro" id="IPR003423">
    <property type="entry name" value="OMP_efflux"/>
</dbReference>
<dbReference type="InterPro" id="IPR010131">
    <property type="entry name" value="MdtP/NodT-like"/>
</dbReference>
<evidence type="ECO:0000256" key="2">
    <source>
        <dbReference type="RuleBase" id="RU362097"/>
    </source>
</evidence>
<feature type="coiled-coil region" evidence="3">
    <location>
        <begin position="402"/>
        <end position="465"/>
    </location>
</feature>
<keyword evidence="3" id="KW-0175">Coiled coil</keyword>
<dbReference type="EMBL" id="MUGO01000002">
    <property type="protein sequence ID" value="PQA97446.1"/>
    <property type="molecule type" value="Genomic_DNA"/>
</dbReference>
<dbReference type="Pfam" id="PF02321">
    <property type="entry name" value="OEP"/>
    <property type="match status" value="2"/>
</dbReference>
<proteinExistence type="inferred from homology"/>
<comment type="subcellular location">
    <subcellularLocation>
        <location evidence="2">Cell membrane</location>
        <topology evidence="2">Lipid-anchor</topology>
    </subcellularLocation>
</comment>
<dbReference type="PROSITE" id="PS51257">
    <property type="entry name" value="PROKAR_LIPOPROTEIN"/>
    <property type="match status" value="1"/>
</dbReference>
<keyword evidence="2" id="KW-0564">Palmitate</keyword>
<dbReference type="NCBIfam" id="TIGR01845">
    <property type="entry name" value="outer_NodT"/>
    <property type="match status" value="1"/>
</dbReference>
<name>A0A1N7L8Y9_9FLAO</name>
<reference evidence="5" key="2">
    <citation type="submission" date="2017-01" db="EMBL/GenBank/DDBJ databases">
        <authorList>
            <person name="Mah S.A."/>
            <person name="Swanson W.J."/>
            <person name="Moy G.W."/>
            <person name="Vacquier V.D."/>
        </authorList>
    </citation>
    <scope>NUCLEOTIDE SEQUENCE [LARGE SCALE GENOMIC DNA]</scope>
    <source>
        <strain evidence="5">DSM 21068</strain>
    </source>
</reference>
<reference evidence="6" key="3">
    <citation type="submission" date="2017-01" db="EMBL/GenBank/DDBJ databases">
        <authorList>
            <person name="Varghese N."/>
            <person name="Submissions S."/>
        </authorList>
    </citation>
    <scope>NUCLEOTIDE SEQUENCE [LARGE SCALE GENOMIC DNA]</scope>
    <source>
        <strain evidence="6">DSM 21068</strain>
    </source>
</reference>
<dbReference type="PANTHER" id="PTHR30203:SF30">
    <property type="entry name" value="OUTER MEMBRANE PROTEIN-RELATED"/>
    <property type="match status" value="1"/>
</dbReference>
<dbReference type="EMBL" id="FTOJ01000002">
    <property type="protein sequence ID" value="SIS70305.1"/>
    <property type="molecule type" value="Genomic_DNA"/>
</dbReference>
<keyword evidence="2" id="KW-1134">Transmembrane beta strand</keyword>
<evidence type="ECO:0000313" key="4">
    <source>
        <dbReference type="EMBL" id="PQA97446.1"/>
    </source>
</evidence>
<dbReference type="GO" id="GO:0005886">
    <property type="term" value="C:plasma membrane"/>
    <property type="evidence" value="ECO:0007669"/>
    <property type="project" value="UniProtKB-SubCell"/>
</dbReference>
<accession>A0A1N7L8Y9</accession>
<dbReference type="Proteomes" id="UP000238314">
    <property type="component" value="Unassembled WGS sequence"/>
</dbReference>
<evidence type="ECO:0000313" key="5">
    <source>
        <dbReference type="EMBL" id="SIS70305.1"/>
    </source>
</evidence>
<dbReference type="Gene3D" id="1.20.1600.10">
    <property type="entry name" value="Outer membrane efflux proteins (OEP)"/>
    <property type="match status" value="1"/>
</dbReference>
<keyword evidence="2" id="KW-0472">Membrane</keyword>
<sequence>MNKNKLYKYAGLAVLLLSITACKPMEIAMHVEDKNVPENFGTAITDSTNTGKLSWKEYFADEKLQSLIKTALENNQELNITIQEVEMSKNEIRARKGEYLPFVGGKAGVGIDKVGRYTNIGAMEANTEIRPGKEMPEPLFDFGLGAYAHWETDIWGKLHNATRAQVQKYLSTVEGKNFMVTNIISEIANSYYELLALDNELKIIEQNIKIQNDAFRVVKILKQNARGNELAVKRFEAQVLKTQSMQFEIRQKITETENKINYLVGRFPQHVERSENQFDNLVPQTVFAGVPSELIENRADIKQAEFQLAAAKFDVKSAKAKFYPSLDITSGVGFNAYNPAYIFDIKSLVINIVGDITAPIINRNAIKAGYANANARQIQAAFEYEQKILNAYVEVSNQLSKIKNLQSSYELKSQEVDALTKSIDISNDLFKYARADYMEVLLTQRDALEAKFELVETKVEQLKATVNLYRSLGGGWDQQTVALPKIIKK</sequence>
<comment type="similarity">
    <text evidence="1 2">Belongs to the outer membrane factor (OMF) (TC 1.B.17) family.</text>
</comment>
<evidence type="ECO:0000256" key="3">
    <source>
        <dbReference type="SAM" id="Coils"/>
    </source>
</evidence>
<keyword evidence="7" id="KW-1185">Reference proteome</keyword>
<keyword evidence="2" id="KW-0732">Signal</keyword>
<evidence type="ECO:0000313" key="6">
    <source>
        <dbReference type="Proteomes" id="UP000186246"/>
    </source>
</evidence>
<dbReference type="Gene3D" id="2.20.200.10">
    <property type="entry name" value="Outer membrane efflux proteins (OEP)"/>
    <property type="match status" value="1"/>
</dbReference>
<gene>
    <name evidence="4" type="ORF">B0A70_01930</name>
    <name evidence="5" type="ORF">SAMN05421796_102120</name>
</gene>
<dbReference type="STRING" id="551459.SAMN05421796_102120"/>
<organism evidence="5 6">
    <name type="scientific">Chryseobacterium piscicola</name>
    <dbReference type="NCBI Taxonomy" id="551459"/>
    <lineage>
        <taxon>Bacteria</taxon>
        <taxon>Pseudomonadati</taxon>
        <taxon>Bacteroidota</taxon>
        <taxon>Flavobacteriia</taxon>
        <taxon>Flavobacteriales</taxon>
        <taxon>Weeksellaceae</taxon>
        <taxon>Chryseobacterium group</taxon>
        <taxon>Chryseobacterium</taxon>
    </lineage>
</organism>
<dbReference type="PANTHER" id="PTHR30203">
    <property type="entry name" value="OUTER MEMBRANE CATION EFFLUX PROTEIN"/>
    <property type="match status" value="1"/>
</dbReference>